<dbReference type="RefSeq" id="XP_047781970.1">
    <property type="nucleotide sequence ID" value="XM_047919729.1"/>
</dbReference>
<keyword evidence="7" id="KW-1185">Reference proteome</keyword>
<proteinExistence type="predicted"/>
<feature type="non-terminal residue" evidence="6">
    <location>
        <position position="238"/>
    </location>
</feature>
<dbReference type="GeneID" id="72000461"/>
<dbReference type="Gene3D" id="6.10.140.2220">
    <property type="match status" value="1"/>
</dbReference>
<name>A0ABQ8KRG5_9APHY</name>
<gene>
    <name evidence="6" type="ORF">C8Q71DRAFT_678422</name>
</gene>
<comment type="caution">
    <text evidence="6">The sequence shown here is derived from an EMBL/GenBank/DDBJ whole genome shotgun (WGS) entry which is preliminary data.</text>
</comment>
<feature type="domain" description="MYND-type" evidence="5">
    <location>
        <begin position="26"/>
        <end position="67"/>
    </location>
</feature>
<dbReference type="SUPFAM" id="SSF144232">
    <property type="entry name" value="HIT/MYND zinc finger-like"/>
    <property type="match status" value="1"/>
</dbReference>
<reference evidence="6 7" key="1">
    <citation type="journal article" date="2021" name="Environ. Microbiol.">
        <title>Gene family expansions and transcriptome signatures uncover fungal adaptations to wood decay.</title>
        <authorList>
            <person name="Hage H."/>
            <person name="Miyauchi S."/>
            <person name="Viragh M."/>
            <person name="Drula E."/>
            <person name="Min B."/>
            <person name="Chaduli D."/>
            <person name="Navarro D."/>
            <person name="Favel A."/>
            <person name="Norest M."/>
            <person name="Lesage-Meessen L."/>
            <person name="Balint B."/>
            <person name="Merenyi Z."/>
            <person name="de Eugenio L."/>
            <person name="Morin E."/>
            <person name="Martinez A.T."/>
            <person name="Baldrian P."/>
            <person name="Stursova M."/>
            <person name="Martinez M.J."/>
            <person name="Novotny C."/>
            <person name="Magnuson J.K."/>
            <person name="Spatafora J.W."/>
            <person name="Maurice S."/>
            <person name="Pangilinan J."/>
            <person name="Andreopoulos W."/>
            <person name="LaButti K."/>
            <person name="Hundley H."/>
            <person name="Na H."/>
            <person name="Kuo A."/>
            <person name="Barry K."/>
            <person name="Lipzen A."/>
            <person name="Henrissat B."/>
            <person name="Riley R."/>
            <person name="Ahrendt S."/>
            <person name="Nagy L.G."/>
            <person name="Grigoriev I.V."/>
            <person name="Martin F."/>
            <person name="Rosso M.N."/>
        </authorList>
    </citation>
    <scope>NUCLEOTIDE SEQUENCE [LARGE SCALE GENOMIC DNA]</scope>
    <source>
        <strain evidence="6 7">CIRM-BRFM 1785</strain>
    </source>
</reference>
<evidence type="ECO:0000256" key="4">
    <source>
        <dbReference type="PROSITE-ProRule" id="PRU00134"/>
    </source>
</evidence>
<dbReference type="PROSITE" id="PS01360">
    <property type="entry name" value="ZF_MYND_1"/>
    <property type="match status" value="1"/>
</dbReference>
<evidence type="ECO:0000259" key="5">
    <source>
        <dbReference type="PROSITE" id="PS50865"/>
    </source>
</evidence>
<feature type="non-terminal residue" evidence="6">
    <location>
        <position position="1"/>
    </location>
</feature>
<organism evidence="6 7">
    <name type="scientific">Rhodofomes roseus</name>
    <dbReference type="NCBI Taxonomy" id="34475"/>
    <lineage>
        <taxon>Eukaryota</taxon>
        <taxon>Fungi</taxon>
        <taxon>Dikarya</taxon>
        <taxon>Basidiomycota</taxon>
        <taxon>Agaricomycotina</taxon>
        <taxon>Agaricomycetes</taxon>
        <taxon>Polyporales</taxon>
        <taxon>Rhodofomes</taxon>
    </lineage>
</organism>
<evidence type="ECO:0000313" key="7">
    <source>
        <dbReference type="Proteomes" id="UP000814176"/>
    </source>
</evidence>
<evidence type="ECO:0000256" key="2">
    <source>
        <dbReference type="ARBA" id="ARBA00022771"/>
    </source>
</evidence>
<keyword evidence="1" id="KW-0479">Metal-binding</keyword>
<dbReference type="InterPro" id="IPR002893">
    <property type="entry name" value="Znf_MYND"/>
</dbReference>
<keyword evidence="2 4" id="KW-0863">Zinc-finger</keyword>
<protein>
    <recommendedName>
        <fullName evidence="5">MYND-type domain-containing protein</fullName>
    </recommendedName>
</protein>
<evidence type="ECO:0000256" key="3">
    <source>
        <dbReference type="ARBA" id="ARBA00022833"/>
    </source>
</evidence>
<dbReference type="Proteomes" id="UP000814176">
    <property type="component" value="Unassembled WGS sequence"/>
</dbReference>
<dbReference type="EMBL" id="JADCUA010000005">
    <property type="protein sequence ID" value="KAH9840320.1"/>
    <property type="molecule type" value="Genomic_DNA"/>
</dbReference>
<evidence type="ECO:0000313" key="6">
    <source>
        <dbReference type="EMBL" id="KAH9840320.1"/>
    </source>
</evidence>
<keyword evidence="3" id="KW-0862">Zinc</keyword>
<dbReference type="PROSITE" id="PS50865">
    <property type="entry name" value="ZF_MYND_2"/>
    <property type="match status" value="1"/>
</dbReference>
<accession>A0ABQ8KRG5</accession>
<sequence length="238" mass="27555">PPARNARQRHAFSNPEEPVSRRARQCQHCTKREEDGVTMRKCSACQVDRYCSRNCQKAAWPVHKHICKLNQETVTTLEARPAAYLERLEALRDFTRKHRATISEAAFFSVRHNYLPPSTSDPVAASKEREDVLVIELRTRPNAHRARPEKRFYVMGAQLETFSSFFPEEKLDEMHLRLRNCREEATAHRGPSGAVIVVFSLNDPDMELMNVMPVAFLLDQSDVEELGRPWKEFLIHML</sequence>
<evidence type="ECO:0000256" key="1">
    <source>
        <dbReference type="ARBA" id="ARBA00022723"/>
    </source>
</evidence>
<dbReference type="Pfam" id="PF01753">
    <property type="entry name" value="zf-MYND"/>
    <property type="match status" value="1"/>
</dbReference>